<evidence type="ECO:0000313" key="3">
    <source>
        <dbReference type="EMBL" id="CDW19343.1"/>
    </source>
</evidence>
<dbReference type="OrthoDB" id="6428749at2759"/>
<feature type="domain" description="Amidase" evidence="2">
    <location>
        <begin position="137"/>
        <end position="587"/>
    </location>
</feature>
<dbReference type="GO" id="GO:0017064">
    <property type="term" value="F:fatty acid amide hydrolase activity"/>
    <property type="evidence" value="ECO:0007669"/>
    <property type="project" value="TreeGrafter"/>
</dbReference>
<dbReference type="Pfam" id="PF01425">
    <property type="entry name" value="Amidase"/>
    <property type="match status" value="1"/>
</dbReference>
<reference evidence="3" key="1">
    <citation type="submission" date="2014-05" db="EMBL/GenBank/DDBJ databases">
        <authorList>
            <person name="Chronopoulou M."/>
        </authorList>
    </citation>
    <scope>NUCLEOTIDE SEQUENCE</scope>
    <source>
        <tissue evidence="3">Whole organism</tissue>
    </source>
</reference>
<dbReference type="InterPro" id="IPR052096">
    <property type="entry name" value="Endocannabinoid_amidase"/>
</dbReference>
<keyword evidence="1" id="KW-0472">Membrane</keyword>
<evidence type="ECO:0000256" key="1">
    <source>
        <dbReference type="SAM" id="Phobius"/>
    </source>
</evidence>
<accession>A0A0K2T024</accession>
<dbReference type="PIRSF" id="PIRSF001221">
    <property type="entry name" value="Amidase_fungi"/>
    <property type="match status" value="1"/>
</dbReference>
<keyword evidence="1" id="KW-0812">Transmembrane</keyword>
<dbReference type="InterPro" id="IPR023631">
    <property type="entry name" value="Amidase_dom"/>
</dbReference>
<proteinExistence type="predicted"/>
<name>A0A0K2T024_LEPSM</name>
<dbReference type="AlphaFoldDB" id="A0A0K2T024"/>
<dbReference type="Gene3D" id="3.90.1300.10">
    <property type="entry name" value="Amidase signature (AS) domain"/>
    <property type="match status" value="1"/>
</dbReference>
<dbReference type="PANTHER" id="PTHR45847">
    <property type="entry name" value="FATTY ACID AMIDE HYDROLASE"/>
    <property type="match status" value="1"/>
</dbReference>
<evidence type="ECO:0000259" key="2">
    <source>
        <dbReference type="Pfam" id="PF01425"/>
    </source>
</evidence>
<keyword evidence="1" id="KW-1133">Transmembrane helix</keyword>
<protein>
    <recommendedName>
        <fullName evidence="2">Amidase domain-containing protein</fullName>
    </recommendedName>
</protein>
<organism evidence="3">
    <name type="scientific">Lepeophtheirus salmonis</name>
    <name type="common">Salmon louse</name>
    <name type="synonym">Caligus salmonis</name>
    <dbReference type="NCBI Taxonomy" id="72036"/>
    <lineage>
        <taxon>Eukaryota</taxon>
        <taxon>Metazoa</taxon>
        <taxon>Ecdysozoa</taxon>
        <taxon>Arthropoda</taxon>
        <taxon>Crustacea</taxon>
        <taxon>Multicrustacea</taxon>
        <taxon>Hexanauplia</taxon>
        <taxon>Copepoda</taxon>
        <taxon>Siphonostomatoida</taxon>
        <taxon>Caligidae</taxon>
        <taxon>Lepeophtheirus</taxon>
    </lineage>
</organism>
<dbReference type="GO" id="GO:0004040">
    <property type="term" value="F:amidase activity"/>
    <property type="evidence" value="ECO:0007669"/>
    <property type="project" value="TreeGrafter"/>
</dbReference>
<dbReference type="SUPFAM" id="SSF75304">
    <property type="entry name" value="Amidase signature (AS) enzymes"/>
    <property type="match status" value="1"/>
</dbReference>
<feature type="transmembrane region" description="Helical" evidence="1">
    <location>
        <begin position="43"/>
        <end position="65"/>
    </location>
</feature>
<dbReference type="PANTHER" id="PTHR45847:SF6">
    <property type="entry name" value="FATTY ACID AMIDE HYDROLASE"/>
    <property type="match status" value="1"/>
</dbReference>
<dbReference type="GO" id="GO:0009062">
    <property type="term" value="P:fatty acid catabolic process"/>
    <property type="evidence" value="ECO:0007669"/>
    <property type="project" value="TreeGrafter"/>
</dbReference>
<dbReference type="EMBL" id="HACA01001982">
    <property type="protein sequence ID" value="CDW19343.1"/>
    <property type="molecule type" value="Transcribed_RNA"/>
</dbReference>
<sequence>MIAIVLIVNCILLWYTKYTYIAGLLSRFNYVGRYVHFIRYHPWSGRIVFCTIVLYMLFCLSKYLYNRMSLKIKARSKRAEVQANKERLLKKYSDTNRSTDQWKTVLGLSREEYLEGLKNGDLSMRNIFKAFQFAALIKDKNTNGVVQFVPNANEIASYIQCNRIGSKKLMGHVLFVSENFPIKYCDSTNGLVSLLDVQPCKHDCAAIKILKNHGALPLCTTNVAQQFGLSTNNPIYGQTTLWGREVGGETGGAASMIASICNDFAVGLSMDIWGSLRMASAFCGCFTLKPTYGRHLSTLGTLNSDDYVASRVANVAGFVTCSIYTLIHLWEVVWNNKNRISDYTILNVPWKNISPKRNLRVGFFTSDNGLQTDPGCVRAVLQACTILKQNGHEVVEFPPPDMKEVTEVYLGHLHVQKMISLLNVDLASVDSLYYFYYFSLVPHYFRLQLISNFYNKNVMGIPLVYPTDMADQYLEYKNRATDLTKEYLDIWDDKCIDVLITPAALTPAPPPELAKKFSPLALPYISWNLMNMPAGIMPISRVTKKDIAKSNEVKLKTYNYIQEAHPIEGLPLSIQIVGRPYEEEKILYTMEFLNNFTRYNPCHDLKSDTPEVVKCENNE</sequence>
<dbReference type="InterPro" id="IPR036928">
    <property type="entry name" value="AS_sf"/>
</dbReference>